<name>A0A917QK12_9ACTN</name>
<comment type="caution">
    <text evidence="1">The sequence shown here is derived from an EMBL/GenBank/DDBJ whole genome shotgun (WGS) entry which is preliminary data.</text>
</comment>
<protein>
    <submittedName>
        <fullName evidence="1">Uncharacterized protein</fullName>
    </submittedName>
</protein>
<dbReference type="Proteomes" id="UP000637788">
    <property type="component" value="Unassembled WGS sequence"/>
</dbReference>
<reference evidence="1" key="2">
    <citation type="submission" date="2020-09" db="EMBL/GenBank/DDBJ databases">
        <authorList>
            <person name="Sun Q."/>
            <person name="Ohkuma M."/>
        </authorList>
    </citation>
    <scope>NUCLEOTIDE SEQUENCE</scope>
    <source>
        <strain evidence="1">JCM 3035</strain>
    </source>
</reference>
<evidence type="ECO:0000313" key="2">
    <source>
        <dbReference type="Proteomes" id="UP000637788"/>
    </source>
</evidence>
<accession>A0A917QK12</accession>
<reference evidence="1" key="1">
    <citation type="journal article" date="2014" name="Int. J. Syst. Evol. Microbiol.">
        <title>Complete genome sequence of Corynebacterium casei LMG S-19264T (=DSM 44701T), isolated from a smear-ripened cheese.</title>
        <authorList>
            <consortium name="US DOE Joint Genome Institute (JGI-PGF)"/>
            <person name="Walter F."/>
            <person name="Albersmeier A."/>
            <person name="Kalinowski J."/>
            <person name="Ruckert C."/>
        </authorList>
    </citation>
    <scope>NUCLEOTIDE SEQUENCE</scope>
    <source>
        <strain evidence="1">JCM 3035</strain>
    </source>
</reference>
<organism evidence="1 2">
    <name type="scientific">Streptomyces flaveus</name>
    <dbReference type="NCBI Taxonomy" id="66370"/>
    <lineage>
        <taxon>Bacteria</taxon>
        <taxon>Bacillati</taxon>
        <taxon>Actinomycetota</taxon>
        <taxon>Actinomycetes</taxon>
        <taxon>Kitasatosporales</taxon>
        <taxon>Streptomycetaceae</taxon>
        <taxon>Streptomyces</taxon>
        <taxon>Streptomyces aurantiacus group</taxon>
    </lineage>
</organism>
<dbReference type="EMBL" id="BMPQ01000002">
    <property type="protein sequence ID" value="GGK52992.1"/>
    <property type="molecule type" value="Genomic_DNA"/>
</dbReference>
<gene>
    <name evidence="1" type="ORF">GCM10010094_11650</name>
</gene>
<sequence>MTPETISLRLDEETYRELQELAAAWRVTPADAIGMAVHEAYVREQYRRAAAELDEWRNDPAYQAEIAEVRAEVEEPRAW</sequence>
<dbReference type="AlphaFoldDB" id="A0A917QK12"/>
<evidence type="ECO:0000313" key="1">
    <source>
        <dbReference type="EMBL" id="GGK52992.1"/>
    </source>
</evidence>
<keyword evidence="2" id="KW-1185">Reference proteome</keyword>
<proteinExistence type="predicted"/>
<dbReference type="RefSeq" id="WP_189320772.1">
    <property type="nucleotide sequence ID" value="NZ_BMPQ01000002.1"/>
</dbReference>